<dbReference type="Gene3D" id="1.10.10.10">
    <property type="entry name" value="Winged helix-like DNA-binding domain superfamily/Winged helix DNA-binding domain"/>
    <property type="match status" value="1"/>
</dbReference>
<dbReference type="InterPro" id="IPR036388">
    <property type="entry name" value="WH-like_DNA-bd_sf"/>
</dbReference>
<dbReference type="Pfam" id="PF00561">
    <property type="entry name" value="Abhydrolase_1"/>
    <property type="match status" value="1"/>
</dbReference>
<protein>
    <recommendedName>
        <fullName evidence="1">Bacterial transcriptional activator domain-containing protein</fullName>
    </recommendedName>
</protein>
<dbReference type="Proteomes" id="UP000018851">
    <property type="component" value="Chromosome"/>
</dbReference>
<dbReference type="RefSeq" id="WP_039996858.1">
    <property type="nucleotide sequence ID" value="NZ_CP006644.1"/>
</dbReference>
<evidence type="ECO:0000313" key="3">
    <source>
        <dbReference type="Proteomes" id="UP000018851"/>
    </source>
</evidence>
<dbReference type="STRING" id="1123269.NX02_27645"/>
<dbReference type="InterPro" id="IPR005158">
    <property type="entry name" value="BTAD"/>
</dbReference>
<dbReference type="KEGG" id="ssan:NX02_27645"/>
<reference evidence="2 3" key="1">
    <citation type="submission" date="2013-07" db="EMBL/GenBank/DDBJ databases">
        <title>Completed genome of Sphingomonas sanxanigenens NX02.</title>
        <authorList>
            <person name="Ma T."/>
            <person name="Huang H."/>
            <person name="Wu M."/>
            <person name="Li X."/>
            <person name="Li G."/>
        </authorList>
    </citation>
    <scope>NUCLEOTIDE SEQUENCE [LARGE SCALE GENOMIC DNA]</scope>
    <source>
        <strain evidence="2 3">NX02</strain>
    </source>
</reference>
<dbReference type="eggNOG" id="COG2267">
    <property type="taxonomic scope" value="Bacteria"/>
</dbReference>
<evidence type="ECO:0000259" key="1">
    <source>
        <dbReference type="SMART" id="SM01043"/>
    </source>
</evidence>
<dbReference type="InterPro" id="IPR050471">
    <property type="entry name" value="AB_hydrolase"/>
</dbReference>
<feature type="domain" description="Bacterial transcriptional activator" evidence="1">
    <location>
        <begin position="88"/>
        <end position="234"/>
    </location>
</feature>
<sequence length="520" mass="57402">MKLQLLGPMALAREGKAVALPASKKTRALLGYLAAAGRSARRDRLCTLFWDVPDDPRGALRWSLSKLRPLVDDPAGRRLIADRDTVALDCARIDVDWARLRDVGSADVRKLDTPVLAAAAALQGVFMEGLDLPRCDSFQAWLAAMREDVRRWQLTILRELVSRPLDADEALAPARRWAALDPYDALARTALIGLLEKTGRRAEAEQQRASGIARLREADLPVPAALRGGAGAGAAEDQAAALPPQQIRFCTASDGTGLAYSAVGEGPPLVKTANWLNHLDHDWNSPVWRHWIRHFIGYRRLVRYDERGNGLSDWNAADISFEAFVDDLESVVDAAGLERFDLLGVSQGCSVSIAYAVRHPERVRKLVLYGGYAAGWRKRASPGEIEKREAMLTLTRQGWGQNNPAFRQMFTTLFFPDASAAEAEWFNELQRLSTSADTAVRLQIAFADIDVRDLLRQVTVPTLVLHARHDAVIPFMSGRSLAAGIAGAEFVQLESNNHLILEQEPAWPRAMEVIRGFLGE</sequence>
<organism evidence="2 3">
    <name type="scientific">Sphingomonas sanxanigenens DSM 19645 = NX02</name>
    <dbReference type="NCBI Taxonomy" id="1123269"/>
    <lineage>
        <taxon>Bacteria</taxon>
        <taxon>Pseudomonadati</taxon>
        <taxon>Pseudomonadota</taxon>
        <taxon>Alphaproteobacteria</taxon>
        <taxon>Sphingomonadales</taxon>
        <taxon>Sphingomonadaceae</taxon>
        <taxon>Sphingomonas</taxon>
    </lineage>
</organism>
<proteinExistence type="predicted"/>
<dbReference type="HOGENOM" id="CLU_537301_0_0_5"/>
<accession>W0ALD5</accession>
<dbReference type="Gene3D" id="3.40.50.1820">
    <property type="entry name" value="alpha/beta hydrolase"/>
    <property type="match status" value="1"/>
</dbReference>
<dbReference type="AlphaFoldDB" id="W0ALD5"/>
<dbReference type="SMART" id="SM01043">
    <property type="entry name" value="BTAD"/>
    <property type="match status" value="1"/>
</dbReference>
<dbReference type="PATRIC" id="fig|1123269.5.peg.5426"/>
<dbReference type="PRINTS" id="PR00111">
    <property type="entry name" value="ABHYDROLASE"/>
</dbReference>
<name>W0ALD5_9SPHN</name>
<keyword evidence="3" id="KW-1185">Reference proteome</keyword>
<dbReference type="eggNOG" id="COG3629">
    <property type="taxonomic scope" value="Bacteria"/>
</dbReference>
<dbReference type="PANTHER" id="PTHR43433">
    <property type="entry name" value="HYDROLASE, ALPHA/BETA FOLD FAMILY PROTEIN"/>
    <property type="match status" value="1"/>
</dbReference>
<gene>
    <name evidence="2" type="ORF">NX02_27645</name>
</gene>
<dbReference type="InterPro" id="IPR029058">
    <property type="entry name" value="AB_hydrolase_fold"/>
</dbReference>
<dbReference type="SUPFAM" id="SSF53474">
    <property type="entry name" value="alpha/beta-Hydrolases"/>
    <property type="match status" value="1"/>
</dbReference>
<evidence type="ECO:0000313" key="2">
    <source>
        <dbReference type="EMBL" id="AHE57113.1"/>
    </source>
</evidence>
<dbReference type="InterPro" id="IPR000073">
    <property type="entry name" value="AB_hydrolase_1"/>
</dbReference>
<dbReference type="EMBL" id="CP006644">
    <property type="protein sequence ID" value="AHE57113.1"/>
    <property type="molecule type" value="Genomic_DNA"/>
</dbReference>
<dbReference type="PANTHER" id="PTHR43433:SF8">
    <property type="entry name" value="BIFUNCTIONAL LIPASE_ADENYLATE CYCLASE LIPJ"/>
    <property type="match status" value="1"/>
</dbReference>